<dbReference type="OrthoDB" id="4314040at2759"/>
<feature type="compositionally biased region" description="Polar residues" evidence="3">
    <location>
        <begin position="63"/>
        <end position="79"/>
    </location>
</feature>
<accession>A0A9P9H7Z7</accession>
<dbReference type="Pfam" id="PF11951">
    <property type="entry name" value="Fungal_trans_2"/>
    <property type="match status" value="1"/>
</dbReference>
<dbReference type="SMART" id="SM00066">
    <property type="entry name" value="GAL4"/>
    <property type="match status" value="1"/>
</dbReference>
<dbReference type="EMBL" id="JAGTJS010000011">
    <property type="protein sequence ID" value="KAH7252889.1"/>
    <property type="molecule type" value="Genomic_DNA"/>
</dbReference>
<evidence type="ECO:0000256" key="2">
    <source>
        <dbReference type="ARBA" id="ARBA00023242"/>
    </source>
</evidence>
<gene>
    <name evidence="5" type="ORF">B0J15DRAFT_526374</name>
</gene>
<dbReference type="Gene3D" id="4.10.240.10">
    <property type="entry name" value="Zn(2)-C6 fungal-type DNA-binding domain"/>
    <property type="match status" value="1"/>
</dbReference>
<evidence type="ECO:0000256" key="3">
    <source>
        <dbReference type="SAM" id="MobiDB-lite"/>
    </source>
</evidence>
<dbReference type="SUPFAM" id="SSF57701">
    <property type="entry name" value="Zn2/Cys6 DNA-binding domain"/>
    <property type="match status" value="1"/>
</dbReference>
<dbReference type="InterPro" id="IPR001138">
    <property type="entry name" value="Zn2Cys6_DnaBD"/>
</dbReference>
<dbReference type="CDD" id="cd00067">
    <property type="entry name" value="GAL4"/>
    <property type="match status" value="1"/>
</dbReference>
<evidence type="ECO:0000256" key="1">
    <source>
        <dbReference type="ARBA" id="ARBA00004123"/>
    </source>
</evidence>
<dbReference type="InterPro" id="IPR036864">
    <property type="entry name" value="Zn2-C6_fun-type_DNA-bd_sf"/>
</dbReference>
<dbReference type="PROSITE" id="PS50048">
    <property type="entry name" value="ZN2_CY6_FUNGAL_2"/>
    <property type="match status" value="1"/>
</dbReference>
<protein>
    <recommendedName>
        <fullName evidence="4">Zn(2)-C6 fungal-type domain-containing protein</fullName>
    </recommendedName>
</protein>
<dbReference type="GO" id="GO:0005634">
    <property type="term" value="C:nucleus"/>
    <property type="evidence" value="ECO:0007669"/>
    <property type="project" value="UniProtKB-SubCell"/>
</dbReference>
<feature type="domain" description="Zn(2)-C6 fungal-type" evidence="4">
    <location>
        <begin position="13"/>
        <end position="41"/>
    </location>
</feature>
<sequence length="656" mass="72316">MRKQRTHSRNRSPCKACQAAKRKCDQGRPQCSRCRQHNLPCEPSVQARWRIETLQNTRVQAIPGQSTLRFDSPVPSRSENLPHDKDKGTNSCGTMDERVQPDTFHVGAGRENEALCLDDGTSLAGLHDSDLSVSLSDPTPPFNGFPWPSFGREGLPTLLFPGFSCDESNSDIPGSPFTLSGLGTGNAPADGSIIPEILRETEGCNRPSQTHDSAEVGGSSSLSSTLRLVIDSTGSPELDNSNCEAYFSSLWQFFVGQIAPSITPFGSHQDNPFFRFLVPDAQRSPPLLTAVLYLSQIIMTRVRGAPFRVEAGILEDQATRVQQKIEDDDAFCALTSGEQLTDQTARTLLKLSTVLVFCMAFLAKQDATMLILHLEHAATLCQELFRELAEDEGFLYLAKLLGFMQISLLFSTHASSVNGPDYLSAALEFHDRHSDALREIDGCVDHQDHFRDLDMFSGLSASMASIMYTLGTLLKRKAAGQGRTQALDGDYLKGFESDVDGLEARLRRHLALINKRQKLGSSNTFEKPDRVSLTQCLNSFNEALFWSAWTIFSTNLRPDSSFLHHGIADSSERILDACAEIPAKSGMASLILFPLVTGGVSTKKKVYHEFVLNRLKGLENCGLTDTEGLCEELKAWWNSERSSSNETALVLSKFIF</sequence>
<organism evidence="5 6">
    <name type="scientific">Fusarium solani</name>
    <name type="common">Filamentous fungus</name>
    <dbReference type="NCBI Taxonomy" id="169388"/>
    <lineage>
        <taxon>Eukaryota</taxon>
        <taxon>Fungi</taxon>
        <taxon>Dikarya</taxon>
        <taxon>Ascomycota</taxon>
        <taxon>Pezizomycotina</taxon>
        <taxon>Sordariomycetes</taxon>
        <taxon>Hypocreomycetidae</taxon>
        <taxon>Hypocreales</taxon>
        <taxon>Nectriaceae</taxon>
        <taxon>Fusarium</taxon>
        <taxon>Fusarium solani species complex</taxon>
    </lineage>
</organism>
<dbReference type="GO" id="GO:0045944">
    <property type="term" value="P:positive regulation of transcription by RNA polymerase II"/>
    <property type="evidence" value="ECO:0007669"/>
    <property type="project" value="TreeGrafter"/>
</dbReference>
<evidence type="ECO:0000259" key="4">
    <source>
        <dbReference type="PROSITE" id="PS50048"/>
    </source>
</evidence>
<dbReference type="Pfam" id="PF00172">
    <property type="entry name" value="Zn_clus"/>
    <property type="match status" value="1"/>
</dbReference>
<feature type="region of interest" description="Disordered" evidence="3">
    <location>
        <begin position="63"/>
        <end position="95"/>
    </location>
</feature>
<dbReference type="InterPro" id="IPR021858">
    <property type="entry name" value="Fun_TF"/>
</dbReference>
<reference evidence="5" key="1">
    <citation type="journal article" date="2021" name="Nat. Commun.">
        <title>Genetic determinants of endophytism in the Arabidopsis root mycobiome.</title>
        <authorList>
            <person name="Mesny F."/>
            <person name="Miyauchi S."/>
            <person name="Thiergart T."/>
            <person name="Pickel B."/>
            <person name="Atanasova L."/>
            <person name="Karlsson M."/>
            <person name="Huettel B."/>
            <person name="Barry K.W."/>
            <person name="Haridas S."/>
            <person name="Chen C."/>
            <person name="Bauer D."/>
            <person name="Andreopoulos W."/>
            <person name="Pangilinan J."/>
            <person name="LaButti K."/>
            <person name="Riley R."/>
            <person name="Lipzen A."/>
            <person name="Clum A."/>
            <person name="Drula E."/>
            <person name="Henrissat B."/>
            <person name="Kohler A."/>
            <person name="Grigoriev I.V."/>
            <person name="Martin F.M."/>
            <person name="Hacquard S."/>
        </authorList>
    </citation>
    <scope>NUCLEOTIDE SEQUENCE</scope>
    <source>
        <strain evidence="5">FSSC 5 MPI-SDFR-AT-0091</strain>
    </source>
</reference>
<keyword evidence="2" id="KW-0539">Nucleus</keyword>
<dbReference type="AlphaFoldDB" id="A0A9P9H7Z7"/>
<dbReference type="GO" id="GO:0000981">
    <property type="term" value="F:DNA-binding transcription factor activity, RNA polymerase II-specific"/>
    <property type="evidence" value="ECO:0007669"/>
    <property type="project" value="InterPro"/>
</dbReference>
<comment type="subcellular location">
    <subcellularLocation>
        <location evidence="1">Nucleus</location>
    </subcellularLocation>
</comment>
<evidence type="ECO:0000313" key="5">
    <source>
        <dbReference type="EMBL" id="KAH7252889.1"/>
    </source>
</evidence>
<proteinExistence type="predicted"/>
<dbReference type="GO" id="GO:0008270">
    <property type="term" value="F:zinc ion binding"/>
    <property type="evidence" value="ECO:0007669"/>
    <property type="project" value="InterPro"/>
</dbReference>
<comment type="caution">
    <text evidence="5">The sequence shown here is derived from an EMBL/GenBank/DDBJ whole genome shotgun (WGS) entry which is preliminary data.</text>
</comment>
<keyword evidence="6" id="KW-1185">Reference proteome</keyword>
<evidence type="ECO:0000313" key="6">
    <source>
        <dbReference type="Proteomes" id="UP000736672"/>
    </source>
</evidence>
<dbReference type="PANTHER" id="PTHR37534">
    <property type="entry name" value="TRANSCRIPTIONAL ACTIVATOR PROTEIN UGA3"/>
    <property type="match status" value="1"/>
</dbReference>
<name>A0A9P9H7Z7_FUSSL</name>
<dbReference type="PANTHER" id="PTHR37534:SF49">
    <property type="entry name" value="LYSINE BIOSYNTHESIS REGULATORY PROTEIN LYS14"/>
    <property type="match status" value="1"/>
</dbReference>
<dbReference type="GO" id="GO:0000976">
    <property type="term" value="F:transcription cis-regulatory region binding"/>
    <property type="evidence" value="ECO:0007669"/>
    <property type="project" value="TreeGrafter"/>
</dbReference>
<dbReference type="Proteomes" id="UP000736672">
    <property type="component" value="Unassembled WGS sequence"/>
</dbReference>